<comment type="caution">
    <text evidence="1">The sequence shown here is derived from an EMBL/GenBank/DDBJ whole genome shotgun (WGS) entry which is preliminary data.</text>
</comment>
<name>A0A699QWG1_TANCI</name>
<proteinExistence type="predicted"/>
<reference evidence="1" key="1">
    <citation type="journal article" date="2019" name="Sci. Rep.">
        <title>Draft genome of Tanacetum cinerariifolium, the natural source of mosquito coil.</title>
        <authorList>
            <person name="Yamashiro T."/>
            <person name="Shiraishi A."/>
            <person name="Satake H."/>
            <person name="Nakayama K."/>
        </authorList>
    </citation>
    <scope>NUCLEOTIDE SEQUENCE</scope>
</reference>
<feature type="non-terminal residue" evidence="1">
    <location>
        <position position="1"/>
    </location>
</feature>
<dbReference type="AlphaFoldDB" id="A0A699QWG1"/>
<accession>A0A699QWG1</accession>
<sequence>GEQAPPGGIGEAKGYPAGHALHQLATLREKLYVVGRRAGSRCGARGSKRIDDADRRLEIKRGVEILHPARVGAHGVAAGGQRGGQVERAVAGGIVQGYLGLQHRLAQAIEHFHAYNGLNRGIKTRFELRQRLAQRGHAFYRKAGNVGRVVEDAARLRLGQLRDGIDKQALLGH</sequence>
<evidence type="ECO:0000313" key="1">
    <source>
        <dbReference type="EMBL" id="GFC74964.1"/>
    </source>
</evidence>
<gene>
    <name evidence="1" type="ORF">Tci_846934</name>
</gene>
<dbReference type="EMBL" id="BKCJ011049573">
    <property type="protein sequence ID" value="GFC74964.1"/>
    <property type="molecule type" value="Genomic_DNA"/>
</dbReference>
<protein>
    <submittedName>
        <fullName evidence="1">Uncharacterized protein</fullName>
    </submittedName>
</protein>
<organism evidence="1">
    <name type="scientific">Tanacetum cinerariifolium</name>
    <name type="common">Dalmatian daisy</name>
    <name type="synonym">Chrysanthemum cinerariifolium</name>
    <dbReference type="NCBI Taxonomy" id="118510"/>
    <lineage>
        <taxon>Eukaryota</taxon>
        <taxon>Viridiplantae</taxon>
        <taxon>Streptophyta</taxon>
        <taxon>Embryophyta</taxon>
        <taxon>Tracheophyta</taxon>
        <taxon>Spermatophyta</taxon>
        <taxon>Magnoliopsida</taxon>
        <taxon>eudicotyledons</taxon>
        <taxon>Gunneridae</taxon>
        <taxon>Pentapetalae</taxon>
        <taxon>asterids</taxon>
        <taxon>campanulids</taxon>
        <taxon>Asterales</taxon>
        <taxon>Asteraceae</taxon>
        <taxon>Asteroideae</taxon>
        <taxon>Anthemideae</taxon>
        <taxon>Anthemidinae</taxon>
        <taxon>Tanacetum</taxon>
    </lineage>
</organism>